<keyword evidence="5" id="KW-0539">Nucleus</keyword>
<keyword evidence="2" id="KW-0805">Transcription regulation</keyword>
<dbReference type="PANTHER" id="PTHR31003:SF22">
    <property type="entry name" value="TRANSCRIPTION FACTOR HHO5"/>
    <property type="match status" value="1"/>
</dbReference>
<dbReference type="GO" id="GO:0003700">
    <property type="term" value="F:DNA-binding transcription factor activity"/>
    <property type="evidence" value="ECO:0007669"/>
    <property type="project" value="InterPro"/>
</dbReference>
<dbReference type="GO" id="GO:0003677">
    <property type="term" value="F:DNA binding"/>
    <property type="evidence" value="ECO:0007669"/>
    <property type="project" value="UniProtKB-KW"/>
</dbReference>
<protein>
    <recommendedName>
        <fullName evidence="7">HTH myb-type domain-containing protein</fullName>
    </recommendedName>
</protein>
<keyword evidence="4" id="KW-0804">Transcription</keyword>
<reference evidence="8" key="1">
    <citation type="submission" date="2023-02" db="EMBL/GenBank/DDBJ databases">
        <title>Genome of toxic invasive species Heracleum sosnowskyi carries increased number of genes despite the absence of recent whole-genome duplications.</title>
        <authorList>
            <person name="Schelkunov M."/>
            <person name="Shtratnikova V."/>
            <person name="Makarenko M."/>
            <person name="Klepikova A."/>
            <person name="Omelchenko D."/>
            <person name="Novikova G."/>
            <person name="Obukhova E."/>
            <person name="Bogdanov V."/>
            <person name="Penin A."/>
            <person name="Logacheva M."/>
        </authorList>
    </citation>
    <scope>NUCLEOTIDE SEQUENCE</scope>
    <source>
        <strain evidence="8">Hsosn_3</strain>
        <tissue evidence="8">Leaf</tissue>
    </source>
</reference>
<accession>A0AAD8M9B1</accession>
<reference evidence="8" key="2">
    <citation type="submission" date="2023-05" db="EMBL/GenBank/DDBJ databases">
        <authorList>
            <person name="Schelkunov M.I."/>
        </authorList>
    </citation>
    <scope>NUCLEOTIDE SEQUENCE</scope>
    <source>
        <strain evidence="8">Hsosn_3</strain>
        <tissue evidence="8">Leaf</tissue>
    </source>
</reference>
<dbReference type="Pfam" id="PF26575">
    <property type="entry name" value="HHO5_N"/>
    <property type="match status" value="1"/>
</dbReference>
<dbReference type="GO" id="GO:0005634">
    <property type="term" value="C:nucleus"/>
    <property type="evidence" value="ECO:0007669"/>
    <property type="project" value="UniProtKB-SubCell"/>
</dbReference>
<evidence type="ECO:0000259" key="7">
    <source>
        <dbReference type="PROSITE" id="PS51294"/>
    </source>
</evidence>
<evidence type="ECO:0000313" key="8">
    <source>
        <dbReference type="EMBL" id="KAK1363843.1"/>
    </source>
</evidence>
<dbReference type="InterPro" id="IPR009057">
    <property type="entry name" value="Homeodomain-like_sf"/>
</dbReference>
<comment type="subcellular location">
    <subcellularLocation>
        <location evidence="1">Nucleus</location>
    </subcellularLocation>
</comment>
<evidence type="ECO:0000256" key="5">
    <source>
        <dbReference type="ARBA" id="ARBA00023242"/>
    </source>
</evidence>
<dbReference type="InterPro" id="IPR017930">
    <property type="entry name" value="Myb_dom"/>
</dbReference>
<feature type="region of interest" description="Disordered" evidence="6">
    <location>
        <begin position="86"/>
        <end position="112"/>
    </location>
</feature>
<organism evidence="8 9">
    <name type="scientific">Heracleum sosnowskyi</name>
    <dbReference type="NCBI Taxonomy" id="360622"/>
    <lineage>
        <taxon>Eukaryota</taxon>
        <taxon>Viridiplantae</taxon>
        <taxon>Streptophyta</taxon>
        <taxon>Embryophyta</taxon>
        <taxon>Tracheophyta</taxon>
        <taxon>Spermatophyta</taxon>
        <taxon>Magnoliopsida</taxon>
        <taxon>eudicotyledons</taxon>
        <taxon>Gunneridae</taxon>
        <taxon>Pentapetalae</taxon>
        <taxon>asterids</taxon>
        <taxon>campanulids</taxon>
        <taxon>Apiales</taxon>
        <taxon>Apiaceae</taxon>
        <taxon>Apioideae</taxon>
        <taxon>apioid superclade</taxon>
        <taxon>Tordylieae</taxon>
        <taxon>Tordyliinae</taxon>
        <taxon>Heracleum</taxon>
    </lineage>
</organism>
<proteinExistence type="predicted"/>
<dbReference type="InterPro" id="IPR006447">
    <property type="entry name" value="Myb_dom_plants"/>
</dbReference>
<evidence type="ECO:0000256" key="3">
    <source>
        <dbReference type="ARBA" id="ARBA00023125"/>
    </source>
</evidence>
<dbReference type="EMBL" id="JAUIZM010000009">
    <property type="protein sequence ID" value="KAK1363843.1"/>
    <property type="molecule type" value="Genomic_DNA"/>
</dbReference>
<dbReference type="Pfam" id="PF00249">
    <property type="entry name" value="Myb_DNA-binding"/>
    <property type="match status" value="1"/>
</dbReference>
<name>A0AAD8M9B1_9APIA</name>
<dbReference type="InterPro" id="IPR058673">
    <property type="entry name" value="HHO5-like_N"/>
</dbReference>
<dbReference type="NCBIfam" id="TIGR01557">
    <property type="entry name" value="myb_SHAQKYF"/>
    <property type="match status" value="1"/>
</dbReference>
<dbReference type="InterPro" id="IPR044787">
    <property type="entry name" value="HHO5-like"/>
</dbReference>
<sequence>MNVDLNTSLIYVNISDLMVDISMNGNTSEKIEKLNIYAKQLNDEMLKIKELKCDSPLCILVLTEAIHKLEKEILWYTNMKANAVTHEHMSSKSDGLEGSKRPEKSSDAEKKNWMSSIQLESDNVTSDKGYAWHGSSSELIREDIATNENTNSQKKRKSAFAPYQRSSGLIIGESSNINGGQHSSVGRFGLNSFNMNFSGNFITKLTYQPSLVESSKKPRLSWTYDLHREFLRVVEELGGPAVATPKQIKKEMGIDNLTNDEIKSHLQKYRLQLRKQYLTSNPALGDLTSKSSLTGQDC</sequence>
<dbReference type="PANTHER" id="PTHR31003">
    <property type="entry name" value="MYB FAMILY TRANSCRIPTION FACTOR"/>
    <property type="match status" value="1"/>
</dbReference>
<dbReference type="Gene3D" id="1.10.10.60">
    <property type="entry name" value="Homeodomain-like"/>
    <property type="match status" value="1"/>
</dbReference>
<evidence type="ECO:0000256" key="6">
    <source>
        <dbReference type="SAM" id="MobiDB-lite"/>
    </source>
</evidence>
<dbReference type="FunFam" id="1.10.10.60:FF:000007">
    <property type="entry name" value="Two-component response regulator"/>
    <property type="match status" value="1"/>
</dbReference>
<dbReference type="SUPFAM" id="SSF46689">
    <property type="entry name" value="Homeodomain-like"/>
    <property type="match status" value="1"/>
</dbReference>
<evidence type="ECO:0000256" key="4">
    <source>
        <dbReference type="ARBA" id="ARBA00023163"/>
    </source>
</evidence>
<dbReference type="Proteomes" id="UP001237642">
    <property type="component" value="Unassembled WGS sequence"/>
</dbReference>
<keyword evidence="9" id="KW-1185">Reference proteome</keyword>
<evidence type="ECO:0000256" key="2">
    <source>
        <dbReference type="ARBA" id="ARBA00023015"/>
    </source>
</evidence>
<feature type="domain" description="HTH myb-type" evidence="7">
    <location>
        <begin position="214"/>
        <end position="274"/>
    </location>
</feature>
<evidence type="ECO:0000313" key="9">
    <source>
        <dbReference type="Proteomes" id="UP001237642"/>
    </source>
</evidence>
<keyword evidence="3" id="KW-0238">DNA-binding</keyword>
<dbReference type="PROSITE" id="PS51294">
    <property type="entry name" value="HTH_MYB"/>
    <property type="match status" value="1"/>
</dbReference>
<comment type="caution">
    <text evidence="8">The sequence shown here is derived from an EMBL/GenBank/DDBJ whole genome shotgun (WGS) entry which is preliminary data.</text>
</comment>
<evidence type="ECO:0000256" key="1">
    <source>
        <dbReference type="ARBA" id="ARBA00004123"/>
    </source>
</evidence>
<dbReference type="InterPro" id="IPR001005">
    <property type="entry name" value="SANT/Myb"/>
</dbReference>
<dbReference type="AlphaFoldDB" id="A0AAD8M9B1"/>
<gene>
    <name evidence="8" type="ORF">POM88_039404</name>
</gene>